<evidence type="ECO:0000313" key="3">
    <source>
        <dbReference type="EMBL" id="KAK8040825.1"/>
    </source>
</evidence>
<feature type="transmembrane region" description="Helical" evidence="2">
    <location>
        <begin position="28"/>
        <end position="50"/>
    </location>
</feature>
<feature type="region of interest" description="Disordered" evidence="1">
    <location>
        <begin position="122"/>
        <end position="146"/>
    </location>
</feature>
<sequence>MPSLVRGFASIEARDGDSGSSTLSTGGIVGVAISGALVVFVVLSLLLVCVARRQARRRRLVEQAGSATIGSPSQDGWEDKSPFPGSIFDNEGDLESIQQRHRISLPVIPPVFSRRPSLNLAPFRDDVHSSGGQSQRREKERGRELRELRRKSSWIDEDALHGPRISKPKSKHSLLSLRRKLSARQISSNPALLGSPTLPHAERKAHPGPNESNGEALPVGGDICLSFGTVLYEPRPAPQTVSAPQASPTRTQQPLAAAETTRNTYTIAFEAAQQLAGKSRLPDSQRPPRPCTSATDLSAILQLTAARLQDGNRSARRQTMFARSQQLVRFGDVQYADGGPVSPARKKSAPEVMVAELEAAEMTSFPKGPTPSTIQKSSHDRHVSHMSHVSQFSIVSEADSMLACRRGSQPDVQTALSSPSRHERAKELAQAEQNQELRPTTSGSESLAFSTLYSVDEETDLSPTKSPGTERTYVARTTHQPYERYDTSPKLPFDNGGSPRVSKLRRGTLGQFHGPRPMPRPECPAMHVSPRCRADKPLEPSSHFSIYAVDDDPFTADLSPSQNSPRLSQVFKVLPANVNRPETGPKSRDSTRATSSKPLVRFTKATATPTPSPKSLQITLPPPYVTQGIIDRLPSPTLSSRSSGSSIHESSSNGNRTSIATTIGYSTTTLLTMPSPEGSPTKLDQRPRSQAGFHRDPSKATDDEEDERRDMVHNDMPRPSFVNQSRSPSDGSVYSSQAEGEEEVEEEDRLPPLRNEATNNVDNRDSTQIASLVAELRRMNSQVSQASGYSRASTSSSTTLGAVAEVGSPTLPALRGGGFSPGKRGGTSGASRNYLAVGSPEKKPYEEGDKGVSGGAPAARRWGNEGSAGISARRGRRGTVGAGMGSGTGLASRLKELDRHMTGVSKQVVAKSPGRSSSMRVRVEASSESLYDEYGFLKSSPVGRD</sequence>
<keyword evidence="2" id="KW-1133">Transmembrane helix</keyword>
<feature type="compositionally biased region" description="Polar residues" evidence="1">
    <location>
        <begin position="431"/>
        <end position="453"/>
    </location>
</feature>
<protein>
    <submittedName>
        <fullName evidence="3">Uncharacterized protein</fullName>
    </submittedName>
</protein>
<feature type="compositionally biased region" description="Polar residues" evidence="1">
    <location>
        <begin position="461"/>
        <end position="480"/>
    </location>
</feature>
<feature type="compositionally biased region" description="Gly residues" evidence="1">
    <location>
        <begin position="878"/>
        <end position="888"/>
    </location>
</feature>
<feature type="region of interest" description="Disordered" evidence="1">
    <location>
        <begin position="187"/>
        <end position="217"/>
    </location>
</feature>
<dbReference type="Proteomes" id="UP001480595">
    <property type="component" value="Unassembled WGS sequence"/>
</dbReference>
<feature type="region of interest" description="Disordered" evidence="1">
    <location>
        <begin position="362"/>
        <end position="385"/>
    </location>
</feature>
<reference evidence="3 4" key="1">
    <citation type="submission" date="2023-01" db="EMBL/GenBank/DDBJ databases">
        <title>Analysis of 21 Apiospora genomes using comparative genomics revels a genus with tremendous synthesis potential of carbohydrate active enzymes and secondary metabolites.</title>
        <authorList>
            <person name="Sorensen T."/>
        </authorList>
    </citation>
    <scope>NUCLEOTIDE SEQUENCE [LARGE SCALE GENOMIC DNA]</scope>
    <source>
        <strain evidence="3 4">CBS 135458</strain>
    </source>
</reference>
<feature type="compositionally biased region" description="Polar residues" evidence="1">
    <location>
        <begin position="756"/>
        <end position="770"/>
    </location>
</feature>
<proteinExistence type="predicted"/>
<gene>
    <name evidence="3" type="ORF">PG994_013832</name>
</gene>
<feature type="compositionally biased region" description="Polar residues" evidence="1">
    <location>
        <begin position="721"/>
        <end position="738"/>
    </location>
</feature>
<evidence type="ECO:0000313" key="4">
    <source>
        <dbReference type="Proteomes" id="UP001480595"/>
    </source>
</evidence>
<feature type="region of interest" description="Disordered" evidence="1">
    <location>
        <begin position="405"/>
        <end position="522"/>
    </location>
</feature>
<dbReference type="GeneID" id="92098304"/>
<keyword evidence="4" id="KW-1185">Reference proteome</keyword>
<comment type="caution">
    <text evidence="3">The sequence shown here is derived from an EMBL/GenBank/DDBJ whole genome shotgun (WGS) entry which is preliminary data.</text>
</comment>
<feature type="region of interest" description="Disordered" evidence="1">
    <location>
        <begin position="235"/>
        <end position="258"/>
    </location>
</feature>
<keyword evidence="2" id="KW-0472">Membrane</keyword>
<feature type="compositionally biased region" description="Acidic residues" evidence="1">
    <location>
        <begin position="739"/>
        <end position="748"/>
    </location>
</feature>
<feature type="compositionally biased region" description="Polar residues" evidence="1">
    <location>
        <begin position="410"/>
        <end position="419"/>
    </location>
</feature>
<feature type="compositionally biased region" description="Basic and acidic residues" evidence="1">
    <location>
        <begin position="840"/>
        <end position="850"/>
    </location>
</feature>
<feature type="compositionally biased region" description="Low complexity" evidence="1">
    <location>
        <begin position="784"/>
        <end position="802"/>
    </location>
</feature>
<feature type="compositionally biased region" description="Polar residues" evidence="1">
    <location>
        <begin position="65"/>
        <end position="74"/>
    </location>
</feature>
<dbReference type="RefSeq" id="XP_066708370.1">
    <property type="nucleotide sequence ID" value="XM_066865241.1"/>
</dbReference>
<keyword evidence="2" id="KW-0812">Transmembrane</keyword>
<feature type="region of interest" description="Disordered" evidence="1">
    <location>
        <begin position="573"/>
        <end position="926"/>
    </location>
</feature>
<evidence type="ECO:0000256" key="1">
    <source>
        <dbReference type="SAM" id="MobiDB-lite"/>
    </source>
</evidence>
<feature type="compositionally biased region" description="Polar residues" evidence="1">
    <location>
        <begin position="239"/>
        <end position="258"/>
    </location>
</feature>
<feature type="compositionally biased region" description="Low complexity" evidence="1">
    <location>
        <begin position="635"/>
        <end position="672"/>
    </location>
</feature>
<dbReference type="EMBL" id="JAQQWL010000015">
    <property type="protein sequence ID" value="KAK8040825.1"/>
    <property type="molecule type" value="Genomic_DNA"/>
</dbReference>
<feature type="compositionally biased region" description="Low complexity" evidence="1">
    <location>
        <begin position="603"/>
        <end position="615"/>
    </location>
</feature>
<feature type="compositionally biased region" description="Basic and acidic residues" evidence="1">
    <location>
        <begin position="683"/>
        <end position="701"/>
    </location>
</feature>
<name>A0ABR1T2M0_9PEZI</name>
<feature type="compositionally biased region" description="Gly residues" evidence="1">
    <location>
        <begin position="815"/>
        <end position="828"/>
    </location>
</feature>
<accession>A0ABR1T2M0</accession>
<feature type="compositionally biased region" description="Basic and acidic residues" evidence="1">
    <location>
        <begin position="420"/>
        <end position="429"/>
    </location>
</feature>
<feature type="compositionally biased region" description="Basic and acidic residues" evidence="1">
    <location>
        <begin position="135"/>
        <end position="146"/>
    </location>
</feature>
<organism evidence="3 4">
    <name type="scientific">Apiospora phragmitis</name>
    <dbReference type="NCBI Taxonomy" id="2905665"/>
    <lineage>
        <taxon>Eukaryota</taxon>
        <taxon>Fungi</taxon>
        <taxon>Dikarya</taxon>
        <taxon>Ascomycota</taxon>
        <taxon>Pezizomycotina</taxon>
        <taxon>Sordariomycetes</taxon>
        <taxon>Xylariomycetidae</taxon>
        <taxon>Amphisphaeriales</taxon>
        <taxon>Apiosporaceae</taxon>
        <taxon>Apiospora</taxon>
    </lineage>
</organism>
<feature type="region of interest" description="Disordered" evidence="1">
    <location>
        <begin position="61"/>
        <end position="91"/>
    </location>
</feature>
<evidence type="ECO:0000256" key="2">
    <source>
        <dbReference type="SAM" id="Phobius"/>
    </source>
</evidence>